<dbReference type="Proteomes" id="UP001059596">
    <property type="component" value="Unassembled WGS sequence"/>
</dbReference>
<dbReference type="AlphaFoldDB" id="A0A9P9YNU0"/>
<sequence length="107" mass="11933">MCDKTPKYLNTRSLPSRNGHLAVKRRYRLSAISVNWPLMAHGIEDSDSSDRRKGDCPDKRLPLAPGTGAYFLPSASCMARIILASCWAWCSRMARCSSSWWLLLSGG</sequence>
<protein>
    <submittedName>
        <fullName evidence="1">Uncharacterized protein</fullName>
    </submittedName>
</protein>
<gene>
    <name evidence="1" type="ORF">M5D96_007583</name>
</gene>
<reference evidence="1" key="1">
    <citation type="journal article" date="2023" name="Genome Biol. Evol.">
        <title>Long-read-based Genome Assembly of Drosophila gunungcola Reveals Fewer Chemosensory Genes in Flower-breeding Species.</title>
        <authorList>
            <person name="Negi A."/>
            <person name="Liao B.Y."/>
            <person name="Yeh S.D."/>
        </authorList>
    </citation>
    <scope>NUCLEOTIDE SEQUENCE</scope>
    <source>
        <strain evidence="1">Sukarami</strain>
    </source>
</reference>
<proteinExistence type="predicted"/>
<name>A0A9P9YNU0_9MUSC</name>
<dbReference type="EMBL" id="JAMKOV010000005">
    <property type="protein sequence ID" value="KAI8040153.1"/>
    <property type="molecule type" value="Genomic_DNA"/>
</dbReference>
<accession>A0A9P9YNU0</accession>
<comment type="caution">
    <text evidence="1">The sequence shown here is derived from an EMBL/GenBank/DDBJ whole genome shotgun (WGS) entry which is preliminary data.</text>
</comment>
<evidence type="ECO:0000313" key="1">
    <source>
        <dbReference type="EMBL" id="KAI8040153.1"/>
    </source>
</evidence>
<keyword evidence="2" id="KW-1185">Reference proteome</keyword>
<organism evidence="1 2">
    <name type="scientific">Drosophila gunungcola</name>
    <name type="common">fruit fly</name>
    <dbReference type="NCBI Taxonomy" id="103775"/>
    <lineage>
        <taxon>Eukaryota</taxon>
        <taxon>Metazoa</taxon>
        <taxon>Ecdysozoa</taxon>
        <taxon>Arthropoda</taxon>
        <taxon>Hexapoda</taxon>
        <taxon>Insecta</taxon>
        <taxon>Pterygota</taxon>
        <taxon>Neoptera</taxon>
        <taxon>Endopterygota</taxon>
        <taxon>Diptera</taxon>
        <taxon>Brachycera</taxon>
        <taxon>Muscomorpha</taxon>
        <taxon>Ephydroidea</taxon>
        <taxon>Drosophilidae</taxon>
        <taxon>Drosophila</taxon>
        <taxon>Sophophora</taxon>
    </lineage>
</organism>
<evidence type="ECO:0000313" key="2">
    <source>
        <dbReference type="Proteomes" id="UP001059596"/>
    </source>
</evidence>